<comment type="caution">
    <text evidence="11">The sequence shown here is derived from an EMBL/GenBank/DDBJ whole genome shotgun (WGS) entry which is preliminary data.</text>
</comment>
<feature type="chain" id="PRO_5040402807" description="Peptidase S1 domain-containing protein" evidence="9">
    <location>
        <begin position="22"/>
        <end position="503"/>
    </location>
</feature>
<keyword evidence="5" id="KW-0865">Zymogen</keyword>
<feature type="domain" description="Peptidase S1" evidence="10">
    <location>
        <begin position="270"/>
        <end position="500"/>
    </location>
</feature>
<dbReference type="Proteomes" id="UP001059596">
    <property type="component" value="Unassembled WGS sequence"/>
</dbReference>
<dbReference type="SMART" id="SM00020">
    <property type="entry name" value="Tryp_SPc"/>
    <property type="match status" value="2"/>
</dbReference>
<dbReference type="FunFam" id="2.40.10.10:FF:000068">
    <property type="entry name" value="transmembrane protease serine 2"/>
    <property type="match status" value="1"/>
</dbReference>
<dbReference type="Gene3D" id="2.40.10.10">
    <property type="entry name" value="Trypsin-like serine proteases"/>
    <property type="match status" value="4"/>
</dbReference>
<dbReference type="InterPro" id="IPR001254">
    <property type="entry name" value="Trypsin_dom"/>
</dbReference>
<evidence type="ECO:0000256" key="7">
    <source>
        <dbReference type="ARBA" id="ARBA00024195"/>
    </source>
</evidence>
<organism evidence="11 12">
    <name type="scientific">Drosophila gunungcola</name>
    <name type="common">fruit fly</name>
    <dbReference type="NCBI Taxonomy" id="103775"/>
    <lineage>
        <taxon>Eukaryota</taxon>
        <taxon>Metazoa</taxon>
        <taxon>Ecdysozoa</taxon>
        <taxon>Arthropoda</taxon>
        <taxon>Hexapoda</taxon>
        <taxon>Insecta</taxon>
        <taxon>Pterygota</taxon>
        <taxon>Neoptera</taxon>
        <taxon>Endopterygota</taxon>
        <taxon>Diptera</taxon>
        <taxon>Brachycera</taxon>
        <taxon>Muscomorpha</taxon>
        <taxon>Ephydroidea</taxon>
        <taxon>Drosophilidae</taxon>
        <taxon>Drosophila</taxon>
        <taxon>Sophophora</taxon>
    </lineage>
</organism>
<gene>
    <name evidence="11" type="ORF">M5D96_006053</name>
</gene>
<sequence>MQIRSVLVSLLIVIQGRSIASLDLGHAVDGRIAGGDLAVVNQFPYQVGLSIEEPNDLFSWCGASLISDRYLLTAAHCVEKAVAITYYLGGVQRLEPRQLIRTTNPEVNLHPGWNCETLENDIAVLRLPEDATFCDSIRPIRLPGISSSHLSYDYVPAIASESAVLSNTLRYVVRFVESNEDCRFSYSNIQQSNICMDTTSGKSTCHGDSGGPLVFEDRTLNTDVLIGITSYGKKSGCTKGYPSVLVVFALALAYASGSALRSLDGPGGRITHGEDARTDQFPYQVGLSLKIGSASAWCGGSLIGNEWVLTAAHCTDGVDSVEVYLGSTVRSSPKVKHHVSKDHIIIHADWNSRTLRNDISLIRIPRVEYSAAIHNVELPKRESHYASYDGDEVIASGWGRTSDDATAVAAHLQYAHMKVISNSECKRTYYTTIRDSNICVSTPAGVSTCNGDSGGPLVLSTDKVQVGLTSFGSAAGCEKEYPAVFTRTTSYLDWIHEHTGISR</sequence>
<dbReference type="PROSITE" id="PS00134">
    <property type="entry name" value="TRYPSIN_HIS"/>
    <property type="match status" value="1"/>
</dbReference>
<keyword evidence="1 8" id="KW-0645">Protease</keyword>
<dbReference type="InterPro" id="IPR001314">
    <property type="entry name" value="Peptidase_S1A"/>
</dbReference>
<evidence type="ECO:0000256" key="4">
    <source>
        <dbReference type="ARBA" id="ARBA00022825"/>
    </source>
</evidence>
<keyword evidence="3 8" id="KW-0378">Hydrolase</keyword>
<proteinExistence type="inferred from homology"/>
<evidence type="ECO:0000256" key="2">
    <source>
        <dbReference type="ARBA" id="ARBA00022729"/>
    </source>
</evidence>
<protein>
    <recommendedName>
        <fullName evidence="10">Peptidase S1 domain-containing protein</fullName>
    </recommendedName>
</protein>
<evidence type="ECO:0000256" key="1">
    <source>
        <dbReference type="ARBA" id="ARBA00022670"/>
    </source>
</evidence>
<name>A0A9P9YRF3_9MUSC</name>
<reference evidence="11" key="1">
    <citation type="journal article" date="2023" name="Genome Biol. Evol.">
        <title>Long-read-based Genome Assembly of Drosophila gunungcola Reveals Fewer Chemosensory Genes in Flower-breeding Species.</title>
        <authorList>
            <person name="Negi A."/>
            <person name="Liao B.Y."/>
            <person name="Yeh S.D."/>
        </authorList>
    </citation>
    <scope>NUCLEOTIDE SEQUENCE</scope>
    <source>
        <strain evidence="11">Sukarami</strain>
    </source>
</reference>
<dbReference type="EMBL" id="JAMKOV010000003">
    <property type="protein sequence ID" value="KAI8041784.1"/>
    <property type="molecule type" value="Genomic_DNA"/>
</dbReference>
<dbReference type="InterPro" id="IPR043504">
    <property type="entry name" value="Peptidase_S1_PA_chymotrypsin"/>
</dbReference>
<dbReference type="InterPro" id="IPR051487">
    <property type="entry name" value="Ser/Thr_Proteases_Immune/Dev"/>
</dbReference>
<evidence type="ECO:0000256" key="5">
    <source>
        <dbReference type="ARBA" id="ARBA00023145"/>
    </source>
</evidence>
<comment type="similarity">
    <text evidence="7">Belongs to the peptidase S1 family. CLIP subfamily.</text>
</comment>
<dbReference type="CDD" id="cd00190">
    <property type="entry name" value="Tryp_SPc"/>
    <property type="match status" value="2"/>
</dbReference>
<dbReference type="InterPro" id="IPR018114">
    <property type="entry name" value="TRYPSIN_HIS"/>
</dbReference>
<evidence type="ECO:0000256" key="9">
    <source>
        <dbReference type="SAM" id="SignalP"/>
    </source>
</evidence>
<feature type="signal peptide" evidence="9">
    <location>
        <begin position="1"/>
        <end position="21"/>
    </location>
</feature>
<keyword evidence="12" id="KW-1185">Reference proteome</keyword>
<evidence type="ECO:0000256" key="3">
    <source>
        <dbReference type="ARBA" id="ARBA00022801"/>
    </source>
</evidence>
<dbReference type="InterPro" id="IPR033116">
    <property type="entry name" value="TRYPSIN_SER"/>
</dbReference>
<dbReference type="AlphaFoldDB" id="A0A9P9YRF3"/>
<keyword evidence="6" id="KW-1015">Disulfide bond</keyword>
<feature type="domain" description="Peptidase S1" evidence="10">
    <location>
        <begin position="32"/>
        <end position="255"/>
    </location>
</feature>
<evidence type="ECO:0000256" key="8">
    <source>
        <dbReference type="RuleBase" id="RU363034"/>
    </source>
</evidence>
<dbReference type="FunFam" id="2.40.10.10:FF:000025">
    <property type="entry name" value="serine proteases 1/2"/>
    <property type="match status" value="1"/>
</dbReference>
<dbReference type="Pfam" id="PF00089">
    <property type="entry name" value="Trypsin"/>
    <property type="match status" value="2"/>
</dbReference>
<dbReference type="GO" id="GO:0006508">
    <property type="term" value="P:proteolysis"/>
    <property type="evidence" value="ECO:0007669"/>
    <property type="project" value="UniProtKB-KW"/>
</dbReference>
<dbReference type="SUPFAM" id="SSF50494">
    <property type="entry name" value="Trypsin-like serine proteases"/>
    <property type="match status" value="2"/>
</dbReference>
<dbReference type="InterPro" id="IPR009003">
    <property type="entry name" value="Peptidase_S1_PA"/>
</dbReference>
<dbReference type="PANTHER" id="PTHR24256">
    <property type="entry name" value="TRYPTASE-RELATED"/>
    <property type="match status" value="1"/>
</dbReference>
<dbReference type="GO" id="GO:0004252">
    <property type="term" value="F:serine-type endopeptidase activity"/>
    <property type="evidence" value="ECO:0007669"/>
    <property type="project" value="InterPro"/>
</dbReference>
<evidence type="ECO:0000313" key="12">
    <source>
        <dbReference type="Proteomes" id="UP001059596"/>
    </source>
</evidence>
<keyword evidence="2 9" id="KW-0732">Signal</keyword>
<keyword evidence="4 8" id="KW-0720">Serine protease</keyword>
<dbReference type="FunFam" id="2.40.10.10:FF:000073">
    <property type="entry name" value="Trypsin alpha"/>
    <property type="match status" value="1"/>
</dbReference>
<evidence type="ECO:0000256" key="6">
    <source>
        <dbReference type="ARBA" id="ARBA00023157"/>
    </source>
</evidence>
<accession>A0A9P9YRF3</accession>
<dbReference type="PRINTS" id="PR00722">
    <property type="entry name" value="CHYMOTRYPSIN"/>
</dbReference>
<evidence type="ECO:0000313" key="11">
    <source>
        <dbReference type="EMBL" id="KAI8041784.1"/>
    </source>
</evidence>
<dbReference type="PROSITE" id="PS50240">
    <property type="entry name" value="TRYPSIN_DOM"/>
    <property type="match status" value="2"/>
</dbReference>
<dbReference type="PROSITE" id="PS00135">
    <property type="entry name" value="TRYPSIN_SER"/>
    <property type="match status" value="1"/>
</dbReference>
<evidence type="ECO:0000259" key="10">
    <source>
        <dbReference type="PROSITE" id="PS50240"/>
    </source>
</evidence>